<evidence type="ECO:0000256" key="8">
    <source>
        <dbReference type="ARBA" id="ARBA00051198"/>
    </source>
</evidence>
<keyword evidence="4" id="KW-0479">Metal-binding</keyword>
<evidence type="ECO:0000256" key="4">
    <source>
        <dbReference type="ARBA" id="ARBA00022723"/>
    </source>
</evidence>
<proteinExistence type="inferred from homology"/>
<dbReference type="AlphaFoldDB" id="A0AB34K3E6"/>
<dbReference type="Pfam" id="PF01168">
    <property type="entry name" value="Ala_racemase_N"/>
    <property type="match status" value="1"/>
</dbReference>
<keyword evidence="5" id="KW-0862">Zinc</keyword>
<dbReference type="SMART" id="SM01119">
    <property type="entry name" value="D-ser_dehydrat"/>
    <property type="match status" value="1"/>
</dbReference>
<gene>
    <name evidence="14" type="ORF">AB1Y20_009108</name>
</gene>
<evidence type="ECO:0000256" key="2">
    <source>
        <dbReference type="ARBA" id="ARBA00001947"/>
    </source>
</evidence>
<evidence type="ECO:0000256" key="9">
    <source>
        <dbReference type="ARBA" id="ARBA00066349"/>
    </source>
</evidence>
<dbReference type="PANTHER" id="PTHR28004:SF2">
    <property type="entry name" value="D-SERINE DEHYDRATASE"/>
    <property type="match status" value="1"/>
</dbReference>
<comment type="cofactor">
    <cofactor evidence="1">
        <name>pyridoxal 5'-phosphate</name>
        <dbReference type="ChEBI" id="CHEBI:597326"/>
    </cofactor>
</comment>
<evidence type="ECO:0000256" key="12">
    <source>
        <dbReference type="SAM" id="MobiDB-lite"/>
    </source>
</evidence>
<keyword evidence="6" id="KW-0663">Pyridoxal phosphate</keyword>
<evidence type="ECO:0000313" key="15">
    <source>
        <dbReference type="Proteomes" id="UP001515480"/>
    </source>
</evidence>
<dbReference type="InterPro" id="IPR029066">
    <property type="entry name" value="PLP-binding_barrel"/>
</dbReference>
<feature type="region of interest" description="Disordered" evidence="12">
    <location>
        <begin position="1"/>
        <end position="33"/>
    </location>
</feature>
<evidence type="ECO:0000256" key="3">
    <source>
        <dbReference type="ARBA" id="ARBA00005323"/>
    </source>
</evidence>
<evidence type="ECO:0000256" key="11">
    <source>
        <dbReference type="ARBA" id="ARBA00075219"/>
    </source>
</evidence>
<dbReference type="Proteomes" id="UP001515480">
    <property type="component" value="Unassembled WGS sequence"/>
</dbReference>
<comment type="cofactor">
    <cofactor evidence="2">
        <name>Zn(2+)</name>
        <dbReference type="ChEBI" id="CHEBI:29105"/>
    </cofactor>
</comment>
<dbReference type="InterPro" id="IPR051466">
    <property type="entry name" value="D-amino_acid_metab_enzyme"/>
</dbReference>
<dbReference type="PANTHER" id="PTHR28004">
    <property type="entry name" value="ZGC:162816-RELATED"/>
    <property type="match status" value="1"/>
</dbReference>
<accession>A0AB34K3E6</accession>
<keyword evidence="7" id="KW-0456">Lyase</keyword>
<dbReference type="Gene3D" id="2.40.37.20">
    <property type="entry name" value="D-serine dehydratase-like domain"/>
    <property type="match status" value="1"/>
</dbReference>
<reference evidence="14 15" key="1">
    <citation type="journal article" date="2024" name="Science">
        <title>Giant polyketide synthase enzymes in the biosynthesis of giant marine polyether toxins.</title>
        <authorList>
            <person name="Fallon T.R."/>
            <person name="Shende V.V."/>
            <person name="Wierzbicki I.H."/>
            <person name="Pendleton A.L."/>
            <person name="Watervoot N.F."/>
            <person name="Auber R.P."/>
            <person name="Gonzalez D.J."/>
            <person name="Wisecaver J.H."/>
            <person name="Moore B.S."/>
        </authorList>
    </citation>
    <scope>NUCLEOTIDE SEQUENCE [LARGE SCALE GENOMIC DNA]</scope>
    <source>
        <strain evidence="14 15">12B1</strain>
    </source>
</reference>
<organism evidence="14 15">
    <name type="scientific">Prymnesium parvum</name>
    <name type="common">Toxic golden alga</name>
    <dbReference type="NCBI Taxonomy" id="97485"/>
    <lineage>
        <taxon>Eukaryota</taxon>
        <taxon>Haptista</taxon>
        <taxon>Haptophyta</taxon>
        <taxon>Prymnesiophyceae</taxon>
        <taxon>Prymnesiales</taxon>
        <taxon>Prymnesiaceae</taxon>
        <taxon>Prymnesium</taxon>
    </lineage>
</organism>
<dbReference type="InterPro" id="IPR042208">
    <property type="entry name" value="D-ser_dehydrat-like_sf"/>
</dbReference>
<keyword evidence="15" id="KW-1185">Reference proteome</keyword>
<evidence type="ECO:0000256" key="6">
    <source>
        <dbReference type="ARBA" id="ARBA00022898"/>
    </source>
</evidence>
<feature type="domain" description="D-serine dehydratase-like" evidence="13">
    <location>
        <begin position="300"/>
        <end position="396"/>
    </location>
</feature>
<evidence type="ECO:0000256" key="7">
    <source>
        <dbReference type="ARBA" id="ARBA00023239"/>
    </source>
</evidence>
<comment type="similarity">
    <text evidence="3">Belongs to the DSD1 family.</text>
</comment>
<protein>
    <recommendedName>
        <fullName evidence="10">D-serine dehydratase</fullName>
        <ecNumber evidence="9">4.3.1.18</ecNumber>
    </recommendedName>
    <alternativeName>
        <fullName evidence="11">D-serine deaminase</fullName>
    </alternativeName>
</protein>
<dbReference type="GO" id="GO:0008721">
    <property type="term" value="F:D-serine ammonia-lyase activity"/>
    <property type="evidence" value="ECO:0007669"/>
    <property type="project" value="UniProtKB-EC"/>
</dbReference>
<dbReference type="InterPro" id="IPR026956">
    <property type="entry name" value="D-ser_dehydrat-like_dom"/>
</dbReference>
<comment type="catalytic activity">
    <reaction evidence="8">
        <text>D-serine = pyruvate + NH4(+)</text>
        <dbReference type="Rhea" id="RHEA:13977"/>
        <dbReference type="ChEBI" id="CHEBI:15361"/>
        <dbReference type="ChEBI" id="CHEBI:28938"/>
        <dbReference type="ChEBI" id="CHEBI:35247"/>
        <dbReference type="EC" id="4.3.1.18"/>
    </reaction>
    <physiologicalReaction direction="left-to-right" evidence="8">
        <dbReference type="Rhea" id="RHEA:13978"/>
    </physiologicalReaction>
</comment>
<name>A0AB34K3E6_PRYPA</name>
<feature type="compositionally biased region" description="Basic and acidic residues" evidence="12">
    <location>
        <begin position="1"/>
        <end position="16"/>
    </location>
</feature>
<evidence type="ECO:0000259" key="13">
    <source>
        <dbReference type="SMART" id="SM01119"/>
    </source>
</evidence>
<dbReference type="SUPFAM" id="SSF51419">
    <property type="entry name" value="PLP-binding barrel"/>
    <property type="match status" value="1"/>
</dbReference>
<evidence type="ECO:0000256" key="1">
    <source>
        <dbReference type="ARBA" id="ARBA00001933"/>
    </source>
</evidence>
<dbReference type="InterPro" id="IPR001608">
    <property type="entry name" value="Ala_racemase_N"/>
</dbReference>
<dbReference type="Pfam" id="PF14031">
    <property type="entry name" value="D-ser_dehydrat"/>
    <property type="match status" value="1"/>
</dbReference>
<evidence type="ECO:0000256" key="10">
    <source>
        <dbReference type="ARBA" id="ARBA00069616"/>
    </source>
</evidence>
<dbReference type="GO" id="GO:0046872">
    <property type="term" value="F:metal ion binding"/>
    <property type="evidence" value="ECO:0007669"/>
    <property type="project" value="UniProtKB-KW"/>
</dbReference>
<feature type="compositionally biased region" description="Acidic residues" evidence="12">
    <location>
        <begin position="20"/>
        <end position="30"/>
    </location>
</feature>
<evidence type="ECO:0000313" key="14">
    <source>
        <dbReference type="EMBL" id="KAL1527723.1"/>
    </source>
</evidence>
<evidence type="ECO:0000256" key="5">
    <source>
        <dbReference type="ARBA" id="ARBA00022833"/>
    </source>
</evidence>
<dbReference type="Gene3D" id="3.20.20.10">
    <property type="entry name" value="Alanine racemase"/>
    <property type="match status" value="1"/>
</dbReference>
<dbReference type="EC" id="4.3.1.18" evidence="9"/>
<dbReference type="EMBL" id="JBGBPQ010000002">
    <property type="protein sequence ID" value="KAL1527723.1"/>
    <property type="molecule type" value="Genomic_DNA"/>
</dbReference>
<dbReference type="FunFam" id="3.20.20.10:FF:000016">
    <property type="entry name" value="D-serine dehydratase"/>
    <property type="match status" value="1"/>
</dbReference>
<comment type="caution">
    <text evidence="14">The sequence shown here is derived from an EMBL/GenBank/DDBJ whole genome shotgun (WGS) entry which is preliminary data.</text>
</comment>
<sequence length="412" mass="45159">MHFEGSAADSRREQRQLVDALDEDRADTDEHDGRRADDVACDITQLRTPCLVLREHVMKRNAHVMIDRATSLGCFLRPHFKTVKTIGGALIATGGSKRRLACSTLAEVAFLAGHGFDDLLYAVPLTASKWAEVLDLHSKLEMFHVMVDHHDQLDGMERRAKLRPPPEGRPLSIFVGVDCGYHRDGVDPEDSASITLVKRLDASAIFTFAGLYTHAGHSYGAVGPDAVRAISVVERDVTVSFAARLRDAGIKVPSVGVGSTPTCSLPPPHLEGVDEMHPGNFLYYDTTQQSIGSCTEADIAPRVLTRVLGHYQRSNTLLIDAGWTATSAQGADQGYGAIADHPELRISALKQECGEITSRDGTPLDYSKFPIDSILSIIPYHSCAATQQHNQIHVLDDDDRSVRCTWRICKGW</sequence>
<dbReference type="GO" id="GO:0036088">
    <property type="term" value="P:D-serine catabolic process"/>
    <property type="evidence" value="ECO:0007669"/>
    <property type="project" value="TreeGrafter"/>
</dbReference>